<keyword evidence="5" id="KW-0802">TPR repeat</keyword>
<evidence type="ECO:0000256" key="1">
    <source>
        <dbReference type="ARBA" id="ARBA00022679"/>
    </source>
</evidence>
<dbReference type="PROSITE" id="PS50011">
    <property type="entry name" value="PROTEIN_KINASE_DOM"/>
    <property type="match status" value="1"/>
</dbReference>
<dbReference type="Pfam" id="PF13424">
    <property type="entry name" value="TPR_12"/>
    <property type="match status" value="2"/>
</dbReference>
<dbReference type="GO" id="GO:0016301">
    <property type="term" value="F:kinase activity"/>
    <property type="evidence" value="ECO:0007669"/>
    <property type="project" value="UniProtKB-KW"/>
</dbReference>
<dbReference type="EMBL" id="JAFIWB010000017">
    <property type="protein sequence ID" value="MBN6103413.1"/>
    <property type="molecule type" value="Genomic_DNA"/>
</dbReference>
<evidence type="ECO:0000313" key="8">
    <source>
        <dbReference type="EMBL" id="MBN6103413.1"/>
    </source>
</evidence>
<dbReference type="PANTHER" id="PTHR43289">
    <property type="entry name" value="MITOGEN-ACTIVATED PROTEIN KINASE KINASE KINASE 20-RELATED"/>
    <property type="match status" value="1"/>
</dbReference>
<dbReference type="InterPro" id="IPR011990">
    <property type="entry name" value="TPR-like_helical_dom_sf"/>
</dbReference>
<protein>
    <submittedName>
        <fullName evidence="8">Protein kinase</fullName>
    </submittedName>
</protein>
<dbReference type="SMART" id="SM00028">
    <property type="entry name" value="TPR"/>
    <property type="match status" value="5"/>
</dbReference>
<keyword evidence="3 8" id="KW-0418">Kinase</keyword>
<evidence type="ECO:0000256" key="6">
    <source>
        <dbReference type="PROSITE-ProRule" id="PRU10141"/>
    </source>
</evidence>
<feature type="repeat" description="TPR" evidence="5">
    <location>
        <begin position="637"/>
        <end position="670"/>
    </location>
</feature>
<evidence type="ECO:0000256" key="5">
    <source>
        <dbReference type="PROSITE-ProRule" id="PRU00339"/>
    </source>
</evidence>
<dbReference type="PANTHER" id="PTHR43289:SF34">
    <property type="entry name" value="SERINE_THREONINE-PROTEIN KINASE YBDM-RELATED"/>
    <property type="match status" value="1"/>
</dbReference>
<dbReference type="RefSeq" id="WP_206230208.1">
    <property type="nucleotide sequence ID" value="NZ_JAFIWB010000017.1"/>
</dbReference>
<dbReference type="PROSITE" id="PS50005">
    <property type="entry name" value="TPR"/>
    <property type="match status" value="1"/>
</dbReference>
<keyword evidence="4 6" id="KW-0067">ATP-binding</keyword>
<evidence type="ECO:0000256" key="3">
    <source>
        <dbReference type="ARBA" id="ARBA00022777"/>
    </source>
</evidence>
<dbReference type="SMART" id="SM00220">
    <property type="entry name" value="S_TKc"/>
    <property type="match status" value="1"/>
</dbReference>
<proteinExistence type="predicted"/>
<evidence type="ECO:0000313" key="9">
    <source>
        <dbReference type="Proteomes" id="UP000695802"/>
    </source>
</evidence>
<dbReference type="SUPFAM" id="SSF48452">
    <property type="entry name" value="TPR-like"/>
    <property type="match status" value="3"/>
</dbReference>
<dbReference type="Gene3D" id="1.25.40.10">
    <property type="entry name" value="Tetratricopeptide repeat domain"/>
    <property type="match status" value="3"/>
</dbReference>
<dbReference type="CDD" id="cd14014">
    <property type="entry name" value="STKc_PknB_like"/>
    <property type="match status" value="1"/>
</dbReference>
<sequence>MDALQWQRLSPLLDELLELTPEARAARLAQLHAQDPASADELVRMLALDAAGSDLLSEPLLASAMECLCAGSRIGPYALERLLGEGGMGQVWLAQRADGLYQRQVALKLLRPGYADAALRQRFTREREILARLEHPHLARLLDAGIASDGRPYLALAYVEGEPLTDYCQRLHLPVSARLRLFLQVCEVVSHAHANLIVHRDLKPSNILVNAAGDVRLLDFGIAKLLDTEADPAADAHPRTEARAFTLHYAAPEQVRGEPITTLTDVYSLGVVLYELLTDQKPYHLRRSSDAEWERAILAVEAPRPSAAVVRAAQQGQRDPAEARRLARRLSGDLDNILLKALQKPLPQRYSSAEALAQDLRRHLQGRTVQARPQGVAYRLQKYLQRHRWSVVLGSLTAAALLGAAGVALWQVREAHRETVRAQAMQDFVIGLFDRAGNAQRGDGFDLRGLLASGEQRGERELLRQPLARAELQGVIARLRIGLGDYREALLLLERQRALLATQDDVPLALRLEAAAQHGRALRLLSRSQECVAMLQPLAAQAQEAQAQLPLQAAGFFSQLGRCRRVLGERASARAWFERALALHRDVLKDPAGIVESMTDVASMDSDIGHTDAAIAGYLQALALLDRQAGPRHPLSVNLLRSLGVAYRDRGDVDQAEQAVSAALALSRSLNGDRHPVSLGLRRLRAAVMIDQGRLDIAERELRAAHALTVERLGPTHRDTGMSWSSLAMLELERGQHALAIADMARSVAIMRAPDSQALLPYMLLNQGLALSAAGRYRDALAPLYEARARWISQLGQNNPAVGDSERLIAEARAALGEPRQADALLAQALRRTESGYGPTHPRTRAVRVAWARNLGRLGRDAQALHELEAQARQGGDGIESRKLRWRARAYAAELHCQRRGGAGDGRGELQALQRELAQAQPQGGTLVHDVEGLRAACAAPAALTAAR</sequence>
<dbReference type="Gene3D" id="1.10.510.10">
    <property type="entry name" value="Transferase(Phosphotransferase) domain 1"/>
    <property type="match status" value="1"/>
</dbReference>
<keyword evidence="2 6" id="KW-0547">Nucleotide-binding</keyword>
<dbReference type="InterPro" id="IPR000719">
    <property type="entry name" value="Prot_kinase_dom"/>
</dbReference>
<gene>
    <name evidence="8" type="ORF">JR064_14695</name>
</gene>
<evidence type="ECO:0000256" key="4">
    <source>
        <dbReference type="ARBA" id="ARBA00022840"/>
    </source>
</evidence>
<dbReference type="Gene3D" id="3.30.200.20">
    <property type="entry name" value="Phosphorylase Kinase, domain 1"/>
    <property type="match status" value="1"/>
</dbReference>
<dbReference type="InterPro" id="IPR008271">
    <property type="entry name" value="Ser/Thr_kinase_AS"/>
</dbReference>
<reference evidence="8 9" key="1">
    <citation type="submission" date="2021-02" db="EMBL/GenBank/DDBJ databases">
        <title>Taxonomically Unique Crown Gall-Associated Xanthomonas Stains Have Deficiency in Virulence Repertories.</title>
        <authorList>
            <person name="Mafakheri H."/>
            <person name="Taghavi S.M."/>
            <person name="Dimkic I."/>
            <person name="Nemanja K."/>
            <person name="Osdaghi E."/>
        </authorList>
    </citation>
    <scope>NUCLEOTIDE SEQUENCE [LARGE SCALE GENOMIC DNA]</scope>
    <source>
        <strain evidence="8 9">FX4</strain>
    </source>
</reference>
<feature type="domain" description="Protein kinase" evidence="7">
    <location>
        <begin position="77"/>
        <end position="364"/>
    </location>
</feature>
<dbReference type="InterPro" id="IPR019734">
    <property type="entry name" value="TPR_rpt"/>
</dbReference>
<evidence type="ECO:0000259" key="7">
    <source>
        <dbReference type="PROSITE" id="PS50011"/>
    </source>
</evidence>
<name>A0ABS3B4X6_9XANT</name>
<feature type="binding site" evidence="6">
    <location>
        <position position="108"/>
    </location>
    <ligand>
        <name>ATP</name>
        <dbReference type="ChEBI" id="CHEBI:30616"/>
    </ligand>
</feature>
<dbReference type="InterPro" id="IPR011009">
    <property type="entry name" value="Kinase-like_dom_sf"/>
</dbReference>
<dbReference type="Pfam" id="PF00069">
    <property type="entry name" value="Pkinase"/>
    <property type="match status" value="1"/>
</dbReference>
<keyword evidence="9" id="KW-1185">Reference proteome</keyword>
<dbReference type="PROSITE" id="PS00107">
    <property type="entry name" value="PROTEIN_KINASE_ATP"/>
    <property type="match status" value="1"/>
</dbReference>
<organism evidence="8 9">
    <name type="scientific">Xanthomonas bonasiae</name>
    <dbReference type="NCBI Taxonomy" id="2810351"/>
    <lineage>
        <taxon>Bacteria</taxon>
        <taxon>Pseudomonadati</taxon>
        <taxon>Pseudomonadota</taxon>
        <taxon>Gammaproteobacteria</taxon>
        <taxon>Lysobacterales</taxon>
        <taxon>Lysobacteraceae</taxon>
        <taxon>Xanthomonas</taxon>
    </lineage>
</organism>
<accession>A0ABS3B4X6</accession>
<dbReference type="SUPFAM" id="SSF56112">
    <property type="entry name" value="Protein kinase-like (PK-like)"/>
    <property type="match status" value="1"/>
</dbReference>
<comment type="caution">
    <text evidence="8">The sequence shown here is derived from an EMBL/GenBank/DDBJ whole genome shotgun (WGS) entry which is preliminary data.</text>
</comment>
<evidence type="ECO:0000256" key="2">
    <source>
        <dbReference type="ARBA" id="ARBA00022741"/>
    </source>
</evidence>
<dbReference type="InterPro" id="IPR017441">
    <property type="entry name" value="Protein_kinase_ATP_BS"/>
</dbReference>
<dbReference type="PROSITE" id="PS00108">
    <property type="entry name" value="PROTEIN_KINASE_ST"/>
    <property type="match status" value="1"/>
</dbReference>
<keyword evidence="1" id="KW-0808">Transferase</keyword>
<dbReference type="Proteomes" id="UP000695802">
    <property type="component" value="Unassembled WGS sequence"/>
</dbReference>